<evidence type="ECO:0000313" key="11">
    <source>
        <dbReference type="EMBL" id="AKG38894.1"/>
    </source>
</evidence>
<comment type="similarity">
    <text evidence="2 9">Belongs to the prefoldin subunit beta family.</text>
</comment>
<dbReference type="Proteomes" id="UP000067434">
    <property type="component" value="Chromosome"/>
</dbReference>
<dbReference type="SUPFAM" id="SSF46579">
    <property type="entry name" value="Prefoldin"/>
    <property type="match status" value="1"/>
</dbReference>
<evidence type="ECO:0000256" key="3">
    <source>
        <dbReference type="ARBA" id="ARBA00011716"/>
    </source>
</evidence>
<dbReference type="GO" id="GO:0051082">
    <property type="term" value="F:unfolded protein binding"/>
    <property type="evidence" value="ECO:0007669"/>
    <property type="project" value="UniProtKB-UniRule"/>
</dbReference>
<accession>A0A0F7FJ58</accession>
<evidence type="ECO:0000256" key="6">
    <source>
        <dbReference type="ARBA" id="ARBA00023186"/>
    </source>
</evidence>
<evidence type="ECO:0000256" key="8">
    <source>
        <dbReference type="ARBA" id="ARBA00033461"/>
    </source>
</evidence>
<dbReference type="EMBL" id="CP009961">
    <property type="protein sequence ID" value="AKG38894.1"/>
    <property type="molecule type" value="Genomic_DNA"/>
</dbReference>
<dbReference type="CDD" id="cd23162">
    <property type="entry name" value="Prefoldin_beta_GimC"/>
    <property type="match status" value="1"/>
</dbReference>
<proteinExistence type="inferred from homology"/>
<dbReference type="HOGENOM" id="CLU_131909_2_1_2"/>
<dbReference type="Pfam" id="PF01920">
    <property type="entry name" value="Prefoldin_2"/>
    <property type="match status" value="1"/>
</dbReference>
<dbReference type="GO" id="GO:0005737">
    <property type="term" value="C:cytoplasm"/>
    <property type="evidence" value="ECO:0007669"/>
    <property type="project" value="UniProtKB-SubCell"/>
</dbReference>
<keyword evidence="5 9" id="KW-0963">Cytoplasm</keyword>
<dbReference type="STRING" id="1550241.MA03_05995"/>
<reference evidence="11 12" key="1">
    <citation type="journal article" date="2015" name="Stand. Genomic Sci.">
        <title>Complete genome sequence of and proposal of Thermofilum uzonense sp. nov. a novel hyperthermophilic crenarchaeon and emended description of the genus Thermofilum.</title>
        <authorList>
            <person name="Toshchakov S.V."/>
            <person name="Korzhenkov A.A."/>
            <person name="Samarov N.I."/>
            <person name="Mazunin I.O."/>
            <person name="Mozhey O.I."/>
            <person name="Shmyr I.S."/>
            <person name="Derbikova K.S."/>
            <person name="Taranov E.A."/>
            <person name="Dominova I.N."/>
            <person name="Bonch-Osmolovskaya E.A."/>
            <person name="Patrushev M.V."/>
            <person name="Podosokorskaya O.A."/>
            <person name="Kublanov I.V."/>
        </authorList>
    </citation>
    <scope>NUCLEOTIDE SEQUENCE [LARGE SCALE GENOMIC DNA]</scope>
    <source>
        <strain evidence="11 12">1807-2</strain>
    </source>
</reference>
<protein>
    <recommendedName>
        <fullName evidence="4 9">Prefoldin subunit beta</fullName>
    </recommendedName>
    <alternativeName>
        <fullName evidence="8 9">GimC subunit beta</fullName>
    </alternativeName>
</protein>
<evidence type="ECO:0000256" key="10">
    <source>
        <dbReference type="SAM" id="Coils"/>
    </source>
</evidence>
<comment type="function">
    <text evidence="7 9">Molecular chaperone capable of stabilizing a range of proteins. Seems to fulfill an ATP-independent, HSP70-like function in archaeal de novo protein folding.</text>
</comment>
<dbReference type="GO" id="GO:0006457">
    <property type="term" value="P:protein folding"/>
    <property type="evidence" value="ECO:0007669"/>
    <property type="project" value="UniProtKB-UniRule"/>
</dbReference>
<dbReference type="AlphaFoldDB" id="A0A0F7FJ58"/>
<evidence type="ECO:0000313" key="12">
    <source>
        <dbReference type="Proteomes" id="UP000067434"/>
    </source>
</evidence>
<dbReference type="InterPro" id="IPR002777">
    <property type="entry name" value="PFD_beta-like"/>
</dbReference>
<evidence type="ECO:0000256" key="7">
    <source>
        <dbReference type="ARBA" id="ARBA00025077"/>
    </source>
</evidence>
<comment type="subcellular location">
    <subcellularLocation>
        <location evidence="1 9">Cytoplasm</location>
    </subcellularLocation>
</comment>
<dbReference type="InterPro" id="IPR009053">
    <property type="entry name" value="Prefoldin"/>
</dbReference>
<dbReference type="KEGG" id="thf:MA03_05995"/>
<keyword evidence="6 9" id="KW-0143">Chaperone</keyword>
<dbReference type="PATRIC" id="fig|1550241.5.peg.1251"/>
<dbReference type="HAMAP" id="MF_00307">
    <property type="entry name" value="PfdB"/>
    <property type="match status" value="1"/>
</dbReference>
<keyword evidence="10" id="KW-0175">Coiled coil</keyword>
<evidence type="ECO:0000256" key="4">
    <source>
        <dbReference type="ARBA" id="ARBA00016304"/>
    </source>
</evidence>
<dbReference type="InterPro" id="IPR012713">
    <property type="entry name" value="PfdB"/>
</dbReference>
<dbReference type="GO" id="GO:0016272">
    <property type="term" value="C:prefoldin complex"/>
    <property type="evidence" value="ECO:0007669"/>
    <property type="project" value="UniProtKB-UniRule"/>
</dbReference>
<organism evidence="11 12">
    <name type="scientific">Infirmifilum uzonense</name>
    <dbReference type="NCBI Taxonomy" id="1550241"/>
    <lineage>
        <taxon>Archaea</taxon>
        <taxon>Thermoproteota</taxon>
        <taxon>Thermoprotei</taxon>
        <taxon>Thermofilales</taxon>
        <taxon>Thermofilaceae</taxon>
        <taxon>Infirmifilum</taxon>
    </lineage>
</organism>
<evidence type="ECO:0000256" key="5">
    <source>
        <dbReference type="ARBA" id="ARBA00022490"/>
    </source>
</evidence>
<comment type="subunit">
    <text evidence="3 9">Heterohexamer of two alpha and four beta subunits.</text>
</comment>
<evidence type="ECO:0000256" key="2">
    <source>
        <dbReference type="ARBA" id="ARBA00008045"/>
    </source>
</evidence>
<keyword evidence="12" id="KW-1185">Reference proteome</keyword>
<dbReference type="Gene3D" id="1.10.287.370">
    <property type="match status" value="1"/>
</dbReference>
<feature type="coiled-coil region" evidence="10">
    <location>
        <begin position="28"/>
        <end position="104"/>
    </location>
</feature>
<sequence>MKRMSVDQSLLIKYQQTVDELRAVVLNLQQYRARLLEIEKTLKELEKTPDQFVYKAMGGILMKTPKDEILKDLSSEKELLQVRIEEFSKREKMLRERASSLEKQLKSTLTSPGGTAQ</sequence>
<evidence type="ECO:0000256" key="1">
    <source>
        <dbReference type="ARBA" id="ARBA00004496"/>
    </source>
</evidence>
<name>A0A0F7FJ58_9CREN</name>
<gene>
    <name evidence="9" type="primary">pfdB</name>
    <name evidence="11" type="ORF">MA03_05995</name>
</gene>
<evidence type="ECO:0000256" key="9">
    <source>
        <dbReference type="HAMAP-Rule" id="MF_00307"/>
    </source>
</evidence>